<dbReference type="Proteomes" id="UP000077266">
    <property type="component" value="Unassembled WGS sequence"/>
</dbReference>
<dbReference type="GO" id="GO:1904462">
    <property type="term" value="P:ergosteryl 3-beta-D-glucoside catabolic process"/>
    <property type="evidence" value="ECO:0007669"/>
    <property type="project" value="TreeGrafter"/>
</dbReference>
<feature type="transmembrane region" description="Helical" evidence="3">
    <location>
        <begin position="740"/>
        <end position="760"/>
    </location>
</feature>
<evidence type="ECO:0000259" key="4">
    <source>
        <dbReference type="Pfam" id="PF18564"/>
    </source>
</evidence>
<keyword evidence="3" id="KW-1133">Transmembrane helix</keyword>
<dbReference type="EMBL" id="KV426139">
    <property type="protein sequence ID" value="KZV86991.1"/>
    <property type="molecule type" value="Genomic_DNA"/>
</dbReference>
<keyword evidence="6" id="KW-1185">Reference proteome</keyword>
<evidence type="ECO:0000313" key="5">
    <source>
        <dbReference type="EMBL" id="KZV86991.1"/>
    </source>
</evidence>
<dbReference type="SUPFAM" id="SSF51445">
    <property type="entry name" value="(Trans)glycosidases"/>
    <property type="match status" value="1"/>
</dbReference>
<dbReference type="InParanoid" id="A0A165EI59"/>
<keyword evidence="3" id="KW-0472">Membrane</keyword>
<feature type="domain" description="Glycoside hydrolase family 5 C-terminal" evidence="4">
    <location>
        <begin position="610"/>
        <end position="720"/>
    </location>
</feature>
<protein>
    <submittedName>
        <fullName evidence="5">Cytoplasmic protein</fullName>
    </submittedName>
</protein>
<dbReference type="InterPro" id="IPR052066">
    <property type="entry name" value="Glycosphingolipid_Hydrolases"/>
</dbReference>
<dbReference type="InterPro" id="IPR017853">
    <property type="entry name" value="GH"/>
</dbReference>
<dbReference type="Pfam" id="PF18564">
    <property type="entry name" value="Glyco_hydro_5_C"/>
    <property type="match status" value="1"/>
</dbReference>
<gene>
    <name evidence="5" type="ORF">EXIGLDRAFT_840357</name>
</gene>
<evidence type="ECO:0000256" key="3">
    <source>
        <dbReference type="SAM" id="Phobius"/>
    </source>
</evidence>
<dbReference type="STRING" id="1314781.A0A165EI59"/>
<evidence type="ECO:0000256" key="1">
    <source>
        <dbReference type="ARBA" id="ARBA00022801"/>
    </source>
</evidence>
<dbReference type="Gene3D" id="3.20.20.80">
    <property type="entry name" value="Glycosidases"/>
    <property type="match status" value="2"/>
</dbReference>
<proteinExistence type="predicted"/>
<dbReference type="GO" id="GO:0050295">
    <property type="term" value="F:steryl-beta-glucosidase activity"/>
    <property type="evidence" value="ECO:0007669"/>
    <property type="project" value="TreeGrafter"/>
</dbReference>
<evidence type="ECO:0000256" key="2">
    <source>
        <dbReference type="ARBA" id="ARBA00023295"/>
    </source>
</evidence>
<accession>A0A165EI59</accession>
<keyword evidence="3" id="KW-0812">Transmembrane</keyword>
<dbReference type="PANTHER" id="PTHR31308">
    <property type="match status" value="1"/>
</dbReference>
<reference evidence="5 6" key="1">
    <citation type="journal article" date="2016" name="Mol. Biol. Evol.">
        <title>Comparative Genomics of Early-Diverging Mushroom-Forming Fungi Provides Insights into the Origins of Lignocellulose Decay Capabilities.</title>
        <authorList>
            <person name="Nagy L.G."/>
            <person name="Riley R."/>
            <person name="Tritt A."/>
            <person name="Adam C."/>
            <person name="Daum C."/>
            <person name="Floudas D."/>
            <person name="Sun H."/>
            <person name="Yadav J.S."/>
            <person name="Pangilinan J."/>
            <person name="Larsson K.H."/>
            <person name="Matsuura K."/>
            <person name="Barry K."/>
            <person name="Labutti K."/>
            <person name="Kuo R."/>
            <person name="Ohm R.A."/>
            <person name="Bhattacharya S.S."/>
            <person name="Shirouzu T."/>
            <person name="Yoshinaga Y."/>
            <person name="Martin F.M."/>
            <person name="Grigoriev I.V."/>
            <person name="Hibbett D.S."/>
        </authorList>
    </citation>
    <scope>NUCLEOTIDE SEQUENCE [LARGE SCALE GENOMIC DNA]</scope>
    <source>
        <strain evidence="5 6">HHB12029</strain>
    </source>
</reference>
<name>A0A165EI59_EXIGL</name>
<keyword evidence="2" id="KW-0326">Glycosidase</keyword>
<dbReference type="InterPro" id="IPR041036">
    <property type="entry name" value="GH5_C"/>
</dbReference>
<organism evidence="5 6">
    <name type="scientific">Exidia glandulosa HHB12029</name>
    <dbReference type="NCBI Taxonomy" id="1314781"/>
    <lineage>
        <taxon>Eukaryota</taxon>
        <taxon>Fungi</taxon>
        <taxon>Dikarya</taxon>
        <taxon>Basidiomycota</taxon>
        <taxon>Agaricomycotina</taxon>
        <taxon>Agaricomycetes</taxon>
        <taxon>Auriculariales</taxon>
        <taxon>Exidiaceae</taxon>
        <taxon>Exidia</taxon>
    </lineage>
</organism>
<sequence>MDASYVLVGEQNSKKSRSFAHDWSKNGTNGGLKLVGRNFVDGLGRVCIPRGVNLSGNCKTPPNRVRLSADEDERHVVTFVGRPFPLSEAHEHLARLRRWGLTFIRFLITWEAIEHAGPGVYDEEYLDYLHDVLSLLPQYQMTAYVSMHQDVWSRYSGGSGAPAWTLEAVGFDLTALEEAGAAWLGGVRGEGHKIDTRGLWPTGYHKLAAATMATCFFAGNMFASKVTVTDPQTRKEVSIQDFLQDRFLACWKRVAEKVGHLEGVLGFQMINEPHPGYACHPDLHGFNYNTDLHLGHIPSPLQSFALGAGHPTIVPTYTRSFPMPTRKTKHHLLNPKGRSVWKENGPTGGRCLWEIHGVWGWDMKKEEAVPLRENYFVRDPRGAPDNDRKLDWYTEFYLPFFMRWSEMVQGIAGTHKMLFAEPIPNQLCPPQWSAKFQPPNMVFAPHWYDLNALFTRGFGNFTINVQGLAKGMFLPKTFYWGHGGARNNYSLQIRNIVEAGYRSLPEKPVCIGECGIPFDMNESEAFHSGDFQWQMKMMDAMCTGLERTLASFNLWNYNPDNDDAVGDDWCGENFSWFSNTRARPVVAGASYAQTDESLDKGGRILRSIVRAYPAKVAGIPLDFSYDLNTGRLYFVWAIPNPTPKPSYGPATILHPPLNADLKLKSDITEIFIPAMLARGRKVVLIGAGFTKEHYEYVEELQTLYVRNVSSEPGHVHWINVGFDQPPDVVIDYDTQSYNTMIAYSIIIIILSALVTWYANFGR</sequence>
<evidence type="ECO:0000313" key="6">
    <source>
        <dbReference type="Proteomes" id="UP000077266"/>
    </source>
</evidence>
<dbReference type="AlphaFoldDB" id="A0A165EI59"/>
<dbReference type="OrthoDB" id="9971853at2759"/>
<keyword evidence="1" id="KW-0378">Hydrolase</keyword>
<dbReference type="PANTHER" id="PTHR31308:SF5">
    <property type="entry name" value="ERGOSTERYL-BETA-GLUCOSIDASE"/>
    <property type="match status" value="1"/>
</dbReference>